<feature type="transmembrane region" description="Helical" evidence="1">
    <location>
        <begin position="113"/>
        <end position="130"/>
    </location>
</feature>
<evidence type="ECO:0000256" key="1">
    <source>
        <dbReference type="SAM" id="Phobius"/>
    </source>
</evidence>
<keyword evidence="1" id="KW-1133">Transmembrane helix</keyword>
<feature type="transmembrane region" description="Helical" evidence="1">
    <location>
        <begin position="136"/>
        <end position="158"/>
    </location>
</feature>
<dbReference type="KEGG" id="ave:Arcve_0060"/>
<keyword evidence="1" id="KW-0472">Membrane</keyword>
<sequence>MLPNEILMYMGLLLFIASLASLNILLFNKDEIGEVMSNKVREFAKIIYAVGYSTVFAWLAGTMYVTSRGDREVLAVMMELSSTILWIVLLALNIFFTIIALKAGFKFGLCRDFIDALTYSAVVVLFFDSFPVDVNLGVMISTVCVVTILYFMSLIYTYKSIFEELIIPVNLYESFLGLAAFSLLVSLTYLAHFFNLQAVWGLISVGYLVLTIAMLYTVLRLRDVVRLAA</sequence>
<feature type="transmembrane region" description="Helical" evidence="1">
    <location>
        <begin position="198"/>
        <end position="219"/>
    </location>
</feature>
<feature type="transmembrane region" description="Helical" evidence="1">
    <location>
        <begin position="84"/>
        <end position="101"/>
    </location>
</feature>
<dbReference type="STRING" id="693661.Arcve_0060"/>
<feature type="transmembrane region" description="Helical" evidence="1">
    <location>
        <begin position="170"/>
        <end position="192"/>
    </location>
</feature>
<proteinExistence type="predicted"/>
<protein>
    <submittedName>
        <fullName evidence="2">Uncharacterized protein</fullName>
    </submittedName>
</protein>
<dbReference type="HOGENOM" id="CLU_1207570_0_0_2"/>
<evidence type="ECO:0000313" key="3">
    <source>
        <dbReference type="Proteomes" id="UP000008136"/>
    </source>
</evidence>
<organism evidence="2 3">
    <name type="scientific">Archaeoglobus veneficus (strain DSM 11195 / SNP6)</name>
    <dbReference type="NCBI Taxonomy" id="693661"/>
    <lineage>
        <taxon>Archaea</taxon>
        <taxon>Methanobacteriati</taxon>
        <taxon>Methanobacteriota</taxon>
        <taxon>Archaeoglobi</taxon>
        <taxon>Archaeoglobales</taxon>
        <taxon>Archaeoglobaceae</taxon>
        <taxon>Archaeoglobus</taxon>
    </lineage>
</organism>
<feature type="transmembrane region" description="Helical" evidence="1">
    <location>
        <begin position="6"/>
        <end position="26"/>
    </location>
</feature>
<keyword evidence="3" id="KW-1185">Reference proteome</keyword>
<reference evidence="2 3" key="1">
    <citation type="submission" date="2011-03" db="EMBL/GenBank/DDBJ databases">
        <title>The complete genome of Archaeoglobus veneficus SNP6.</title>
        <authorList>
            <consortium name="US DOE Joint Genome Institute (JGI-PGF)"/>
            <person name="Lucas S."/>
            <person name="Copeland A."/>
            <person name="Lapidus A."/>
            <person name="Bruce D."/>
            <person name="Goodwin L."/>
            <person name="Pitluck S."/>
            <person name="Kyrpides N."/>
            <person name="Mavromatis K."/>
            <person name="Pagani I."/>
            <person name="Ivanova N."/>
            <person name="Mikhailova N."/>
            <person name="Lu M."/>
            <person name="Detter J.C."/>
            <person name="Tapia R."/>
            <person name="Han C."/>
            <person name="Land M."/>
            <person name="Hauser L."/>
            <person name="Markowitz V."/>
            <person name="Cheng J.-F."/>
            <person name="Hugenholtz P."/>
            <person name="Woyke T."/>
            <person name="Wu D."/>
            <person name="Spring S."/>
            <person name="Brambilla E."/>
            <person name="Klenk H.-P."/>
            <person name="Eisen J.A."/>
        </authorList>
    </citation>
    <scope>NUCLEOTIDE SEQUENCE [LARGE SCALE GENOMIC DNA]</scope>
    <source>
        <strain>SNP6</strain>
    </source>
</reference>
<accession>F2KMS8</accession>
<dbReference type="eggNOG" id="arCOG11174">
    <property type="taxonomic scope" value="Archaea"/>
</dbReference>
<dbReference type="GeneID" id="10393151"/>
<dbReference type="RefSeq" id="WP_013682778.1">
    <property type="nucleotide sequence ID" value="NC_015320.1"/>
</dbReference>
<keyword evidence="1" id="KW-0812">Transmembrane</keyword>
<dbReference type="AlphaFoldDB" id="F2KMS8"/>
<name>F2KMS8_ARCVS</name>
<dbReference type="EMBL" id="CP002588">
    <property type="protein sequence ID" value="AEA46102.1"/>
    <property type="molecule type" value="Genomic_DNA"/>
</dbReference>
<feature type="transmembrane region" description="Helical" evidence="1">
    <location>
        <begin position="46"/>
        <end position="64"/>
    </location>
</feature>
<dbReference type="Proteomes" id="UP000008136">
    <property type="component" value="Chromosome"/>
</dbReference>
<gene>
    <name evidence="2" type="ordered locus">Arcve_0060</name>
</gene>
<evidence type="ECO:0000313" key="2">
    <source>
        <dbReference type="EMBL" id="AEA46102.1"/>
    </source>
</evidence>